<keyword evidence="2" id="KW-1185">Reference proteome</keyword>
<proteinExistence type="predicted"/>
<dbReference type="EMBL" id="JBHRTA010000057">
    <property type="protein sequence ID" value="MFC3199569.1"/>
    <property type="molecule type" value="Genomic_DNA"/>
</dbReference>
<dbReference type="RefSeq" id="WP_379025324.1">
    <property type="nucleotide sequence ID" value="NZ_JBHRTA010000057.1"/>
</dbReference>
<organism evidence="1 2">
    <name type="scientific">Parapedobacter deserti</name>
    <dbReference type="NCBI Taxonomy" id="1912957"/>
    <lineage>
        <taxon>Bacteria</taxon>
        <taxon>Pseudomonadati</taxon>
        <taxon>Bacteroidota</taxon>
        <taxon>Sphingobacteriia</taxon>
        <taxon>Sphingobacteriales</taxon>
        <taxon>Sphingobacteriaceae</taxon>
        <taxon>Parapedobacter</taxon>
    </lineage>
</organism>
<comment type="caution">
    <text evidence="1">The sequence shown here is derived from an EMBL/GenBank/DDBJ whole genome shotgun (WGS) entry which is preliminary data.</text>
</comment>
<reference evidence="2" key="1">
    <citation type="journal article" date="2019" name="Int. J. Syst. Evol. Microbiol.">
        <title>The Global Catalogue of Microorganisms (GCM) 10K type strain sequencing project: providing services to taxonomists for standard genome sequencing and annotation.</title>
        <authorList>
            <consortium name="The Broad Institute Genomics Platform"/>
            <consortium name="The Broad Institute Genome Sequencing Center for Infectious Disease"/>
            <person name="Wu L."/>
            <person name="Ma J."/>
        </authorList>
    </citation>
    <scope>NUCLEOTIDE SEQUENCE [LARGE SCALE GENOMIC DNA]</scope>
    <source>
        <strain evidence="2">KCTC 52416</strain>
    </source>
</reference>
<sequence>MSLQHTELTAGEIFKRTGLTTGAVTGLIDRNPKLTGIVVQSG</sequence>
<gene>
    <name evidence="1" type="ORF">ACFOET_18275</name>
</gene>
<accession>A0ABV7JNK0</accession>
<protein>
    <submittedName>
        <fullName evidence="1">Uncharacterized protein</fullName>
    </submittedName>
</protein>
<name>A0ABV7JNK0_9SPHI</name>
<evidence type="ECO:0000313" key="1">
    <source>
        <dbReference type="EMBL" id="MFC3199569.1"/>
    </source>
</evidence>
<dbReference type="Proteomes" id="UP001595526">
    <property type="component" value="Unassembled WGS sequence"/>
</dbReference>
<evidence type="ECO:0000313" key="2">
    <source>
        <dbReference type="Proteomes" id="UP001595526"/>
    </source>
</evidence>